<keyword evidence="3" id="KW-1185">Reference proteome</keyword>
<gene>
    <name evidence="2" type="ordered locus">Slin_3283</name>
</gene>
<dbReference type="eggNOG" id="ENOG50339C2">
    <property type="taxonomic scope" value="Bacteria"/>
</dbReference>
<reference evidence="2 3" key="1">
    <citation type="journal article" date="2010" name="Stand. Genomic Sci.">
        <title>Complete genome sequence of Spirosoma linguale type strain (1).</title>
        <authorList>
            <person name="Lail K."/>
            <person name="Sikorski J."/>
            <person name="Saunders E."/>
            <person name="Lapidus A."/>
            <person name="Glavina Del Rio T."/>
            <person name="Copeland A."/>
            <person name="Tice H."/>
            <person name="Cheng J.-F."/>
            <person name="Lucas S."/>
            <person name="Nolan M."/>
            <person name="Bruce D."/>
            <person name="Goodwin L."/>
            <person name="Pitluck S."/>
            <person name="Ivanova N."/>
            <person name="Mavromatis K."/>
            <person name="Ovchinnikova G."/>
            <person name="Pati A."/>
            <person name="Chen A."/>
            <person name="Palaniappan K."/>
            <person name="Land M."/>
            <person name="Hauser L."/>
            <person name="Chang Y.-J."/>
            <person name="Jeffries C.D."/>
            <person name="Chain P."/>
            <person name="Brettin T."/>
            <person name="Detter J.C."/>
            <person name="Schuetze A."/>
            <person name="Rohde M."/>
            <person name="Tindall B.J."/>
            <person name="Goeker M."/>
            <person name="Bristow J."/>
            <person name="Eisen J.A."/>
            <person name="Markowitz V."/>
            <person name="Hugenholtz P."/>
            <person name="Kyrpides N.C."/>
            <person name="Klenk H.-P."/>
            <person name="Chen F."/>
        </authorList>
    </citation>
    <scope>NUCLEOTIDE SEQUENCE [LARGE SCALE GENOMIC DNA]</scope>
    <source>
        <strain evidence="3">ATCC 33905 / DSM 74 / LMG 10896 / Claus 1</strain>
    </source>
</reference>
<accession>D2QNA5</accession>
<feature type="domain" description="Helix-turn-helix" evidence="1">
    <location>
        <begin position="43"/>
        <end position="94"/>
    </location>
</feature>
<dbReference type="Proteomes" id="UP000002028">
    <property type="component" value="Chromosome"/>
</dbReference>
<sequence length="121" mass="14025">MENRQITFDQLPTFVVELGRKVDELTALLRSQNERSHTIPDRWFSIEELSEYLPGHPAVTTLYGKVQRREIPFSRKGKRLAFRQSDIDYWLQSGRVKTNSELDILANQHIANKSKGGRRAA</sequence>
<dbReference type="HOGENOM" id="CLU_140176_0_1_10"/>
<dbReference type="RefSeq" id="WP_012927817.1">
    <property type="nucleotide sequence ID" value="NC_013730.1"/>
</dbReference>
<name>D2QNA5_SPILD</name>
<dbReference type="EMBL" id="CP001769">
    <property type="protein sequence ID" value="ADB39294.1"/>
    <property type="molecule type" value="Genomic_DNA"/>
</dbReference>
<dbReference type="STRING" id="504472.Slin_3283"/>
<organism evidence="2 3">
    <name type="scientific">Spirosoma linguale (strain ATCC 33905 / DSM 74 / LMG 10896 / Claus 1)</name>
    <dbReference type="NCBI Taxonomy" id="504472"/>
    <lineage>
        <taxon>Bacteria</taxon>
        <taxon>Pseudomonadati</taxon>
        <taxon>Bacteroidota</taxon>
        <taxon>Cytophagia</taxon>
        <taxon>Cytophagales</taxon>
        <taxon>Cytophagaceae</taxon>
        <taxon>Spirosoma</taxon>
    </lineage>
</organism>
<dbReference type="InterPro" id="IPR041657">
    <property type="entry name" value="HTH_17"/>
</dbReference>
<dbReference type="AlphaFoldDB" id="D2QNA5"/>
<dbReference type="KEGG" id="sli:Slin_3283"/>
<proteinExistence type="predicted"/>
<evidence type="ECO:0000313" key="2">
    <source>
        <dbReference type="EMBL" id="ADB39294.1"/>
    </source>
</evidence>
<evidence type="ECO:0000259" key="1">
    <source>
        <dbReference type="Pfam" id="PF12728"/>
    </source>
</evidence>
<evidence type="ECO:0000313" key="3">
    <source>
        <dbReference type="Proteomes" id="UP000002028"/>
    </source>
</evidence>
<dbReference type="Pfam" id="PF12728">
    <property type="entry name" value="HTH_17"/>
    <property type="match status" value="1"/>
</dbReference>
<protein>
    <recommendedName>
        <fullName evidence="1">Helix-turn-helix domain-containing protein</fullName>
    </recommendedName>
</protein>